<evidence type="ECO:0000259" key="1">
    <source>
        <dbReference type="Pfam" id="PF02541"/>
    </source>
</evidence>
<dbReference type="SUPFAM" id="SSF53067">
    <property type="entry name" value="Actin-like ATPase domain"/>
    <property type="match status" value="2"/>
</dbReference>
<dbReference type="GO" id="GO:0016462">
    <property type="term" value="F:pyrophosphatase activity"/>
    <property type="evidence" value="ECO:0007669"/>
    <property type="project" value="TreeGrafter"/>
</dbReference>
<reference evidence="3 4" key="1">
    <citation type="submission" date="2018-10" db="EMBL/GenBank/DDBJ databases">
        <title>Comparative analysis of microorganisms from saline springs in Andes Mountain Range, Colombia.</title>
        <authorList>
            <person name="Rubin E."/>
        </authorList>
    </citation>
    <scope>NUCLEOTIDE SEQUENCE [LARGE SCALE GENOMIC DNA]</scope>
    <source>
        <strain evidence="3 4">USBA 36</strain>
    </source>
</reference>
<dbReference type="EMBL" id="RBIG01000001">
    <property type="protein sequence ID" value="RKQ72824.1"/>
    <property type="molecule type" value="Genomic_DNA"/>
</dbReference>
<dbReference type="Proteomes" id="UP000277424">
    <property type="component" value="Unassembled WGS sequence"/>
</dbReference>
<dbReference type="CDD" id="cd24052">
    <property type="entry name" value="ASKHA_NBD_HpPPX-GppA-like"/>
    <property type="match status" value="1"/>
</dbReference>
<organism evidence="3 4">
    <name type="scientific">Oceanibaculum indicum</name>
    <dbReference type="NCBI Taxonomy" id="526216"/>
    <lineage>
        <taxon>Bacteria</taxon>
        <taxon>Pseudomonadati</taxon>
        <taxon>Pseudomonadota</taxon>
        <taxon>Alphaproteobacteria</taxon>
        <taxon>Rhodospirillales</taxon>
        <taxon>Oceanibaculaceae</taxon>
        <taxon>Oceanibaculum</taxon>
    </lineage>
</organism>
<dbReference type="Pfam" id="PF02541">
    <property type="entry name" value="Ppx-GppA"/>
    <property type="match status" value="1"/>
</dbReference>
<sequence>MQEKRIDGPASGLNTGTFGTGGHVGVIDIGSNSIRLVVYDRLERGFLPLFNEKALCGLGKGLSETNQLSEEGVTAAFDSLARFAAVARGMEVTTLHVLATAAVRDAGNGAAFVEEVERRLGFDIRILSGTEEARLSALGVLCAMPQADGMAGDLGGGSMELVDLRVGNIGQQTTLPLGPLRLAALDGAPNRKKLIAHIDQHLSSVPWLSGLKGRPLYAVGGGWRSIAKAHMEMSGYPLHILHEYRLQTPVLVEFLDRLQQIGKSDLKAINGVSKRRLDTIPMAALLMRRLLTLAEPSSVVFSAYGLREGCLFDLLPDADKALDPLIESARKIAAAAGRFPPHGEELLDWTAPLFPDDTPLRRRLRHAACILSDTAWAEHPDYRAENAFWKVLRAPIPGFDHAGRAFVALALMARYVGNIDLPAAEIAKKLLDKEQAQQALVLGVALRLAHTFTGGAPGILRDTPLRPGLGKLQFAIAPAHAALGGDVVKRRLESLAAALGQAGEIILLP</sequence>
<dbReference type="Gene3D" id="3.30.420.150">
    <property type="entry name" value="Exopolyphosphatase. Domain 2"/>
    <property type="match status" value="1"/>
</dbReference>
<protein>
    <submittedName>
        <fullName evidence="3">Exopolyphosphatase/guanosine-5'-triphosphate, 3'-diphosphate pyrophosphatase</fullName>
    </submittedName>
</protein>
<dbReference type="RefSeq" id="WP_121217430.1">
    <property type="nucleotide sequence ID" value="NZ_RBIG01000001.1"/>
</dbReference>
<dbReference type="AlphaFoldDB" id="A0A420WP60"/>
<dbReference type="InterPro" id="IPR050273">
    <property type="entry name" value="GppA/Ppx_hydrolase"/>
</dbReference>
<name>A0A420WP60_9PROT</name>
<evidence type="ECO:0000313" key="3">
    <source>
        <dbReference type="EMBL" id="RKQ72824.1"/>
    </source>
</evidence>
<dbReference type="PANTHER" id="PTHR30005:SF0">
    <property type="entry name" value="RETROGRADE REGULATION PROTEIN 2"/>
    <property type="match status" value="1"/>
</dbReference>
<dbReference type="Gene3D" id="1.10.3210.10">
    <property type="entry name" value="Hypothetical protein af1432"/>
    <property type="match status" value="1"/>
</dbReference>
<proteinExistence type="predicted"/>
<dbReference type="InterPro" id="IPR048951">
    <property type="entry name" value="Ppx_C"/>
</dbReference>
<evidence type="ECO:0000259" key="2">
    <source>
        <dbReference type="Pfam" id="PF21697"/>
    </source>
</evidence>
<dbReference type="SUPFAM" id="SSF109604">
    <property type="entry name" value="HD-domain/PDEase-like"/>
    <property type="match status" value="1"/>
</dbReference>
<gene>
    <name evidence="3" type="ORF">BCL74_0593</name>
</gene>
<dbReference type="Pfam" id="PF21697">
    <property type="entry name" value="Ppx_C"/>
    <property type="match status" value="1"/>
</dbReference>
<feature type="domain" description="Ppx/GppA phosphatase N-terminal" evidence="1">
    <location>
        <begin position="38"/>
        <end position="316"/>
    </location>
</feature>
<comment type="caution">
    <text evidence="3">The sequence shown here is derived from an EMBL/GenBank/DDBJ whole genome shotgun (WGS) entry which is preliminary data.</text>
</comment>
<accession>A0A420WP60</accession>
<dbReference type="OrthoDB" id="3698573at2"/>
<evidence type="ECO:0000313" key="4">
    <source>
        <dbReference type="Proteomes" id="UP000277424"/>
    </source>
</evidence>
<dbReference type="PANTHER" id="PTHR30005">
    <property type="entry name" value="EXOPOLYPHOSPHATASE"/>
    <property type="match status" value="1"/>
</dbReference>
<dbReference type="InterPro" id="IPR003695">
    <property type="entry name" value="Ppx_GppA_N"/>
</dbReference>
<feature type="domain" description="Exopolyphosphatase C-terminal" evidence="2">
    <location>
        <begin position="325"/>
        <end position="503"/>
    </location>
</feature>
<dbReference type="InterPro" id="IPR043129">
    <property type="entry name" value="ATPase_NBD"/>
</dbReference>
<dbReference type="Gene3D" id="3.30.420.40">
    <property type="match status" value="1"/>
</dbReference>